<gene>
    <name evidence="12" type="primary">LOC112055468</name>
</gene>
<keyword evidence="6 10" id="KW-1133">Transmembrane helix</keyword>
<dbReference type="GeneID" id="112055468"/>
<accession>A0A6J1NXD3</accession>
<evidence type="ECO:0000256" key="4">
    <source>
        <dbReference type="ARBA" id="ARBA00022692"/>
    </source>
</evidence>
<dbReference type="GO" id="GO:0005549">
    <property type="term" value="F:odorant binding"/>
    <property type="evidence" value="ECO:0007669"/>
    <property type="project" value="InterPro"/>
</dbReference>
<evidence type="ECO:0000256" key="10">
    <source>
        <dbReference type="RuleBase" id="RU351113"/>
    </source>
</evidence>
<dbReference type="GO" id="GO:0007165">
    <property type="term" value="P:signal transduction"/>
    <property type="evidence" value="ECO:0007669"/>
    <property type="project" value="UniProtKB-KW"/>
</dbReference>
<dbReference type="Proteomes" id="UP001652582">
    <property type="component" value="Chromosome 11"/>
</dbReference>
<dbReference type="PANTHER" id="PTHR21137:SF35">
    <property type="entry name" value="ODORANT RECEPTOR 19A-RELATED"/>
    <property type="match status" value="1"/>
</dbReference>
<dbReference type="InterPro" id="IPR004117">
    <property type="entry name" value="7tm6_olfct_rcpt"/>
</dbReference>
<dbReference type="OrthoDB" id="7351552at2759"/>
<keyword evidence="2" id="KW-1003">Cell membrane</keyword>
<evidence type="ECO:0000313" key="12">
    <source>
        <dbReference type="RefSeq" id="XP_023951364.2"/>
    </source>
</evidence>
<feature type="transmembrane region" description="Helical" evidence="10">
    <location>
        <begin position="16"/>
        <end position="35"/>
    </location>
</feature>
<comment type="caution">
    <text evidence="10">Lacks conserved residue(s) required for the propagation of feature annotation.</text>
</comment>
<keyword evidence="5 10" id="KW-0552">Olfaction</keyword>
<keyword evidence="7 10" id="KW-0472">Membrane</keyword>
<dbReference type="GO" id="GO:0005886">
    <property type="term" value="C:plasma membrane"/>
    <property type="evidence" value="ECO:0007669"/>
    <property type="project" value="UniProtKB-SubCell"/>
</dbReference>
<evidence type="ECO:0000256" key="6">
    <source>
        <dbReference type="ARBA" id="ARBA00022989"/>
    </source>
</evidence>
<feature type="transmembrane region" description="Helical" evidence="10">
    <location>
        <begin position="247"/>
        <end position="266"/>
    </location>
</feature>
<dbReference type="GO" id="GO:0004984">
    <property type="term" value="F:olfactory receptor activity"/>
    <property type="evidence" value="ECO:0007669"/>
    <property type="project" value="InterPro"/>
</dbReference>
<keyword evidence="9 10" id="KW-0807">Transducer</keyword>
<keyword evidence="8 10" id="KW-0675">Receptor</keyword>
<feature type="transmembrane region" description="Helical" evidence="10">
    <location>
        <begin position="47"/>
        <end position="66"/>
    </location>
</feature>
<evidence type="ECO:0000256" key="8">
    <source>
        <dbReference type="ARBA" id="ARBA00023170"/>
    </source>
</evidence>
<comment type="similarity">
    <text evidence="10">Belongs to the insect chemoreceptor superfamily. Heteromeric odorant receptor channel (TC 1.A.69) family.</text>
</comment>
<dbReference type="PANTHER" id="PTHR21137">
    <property type="entry name" value="ODORANT RECEPTOR"/>
    <property type="match status" value="1"/>
</dbReference>
<protein>
    <recommendedName>
        <fullName evidence="10">Odorant receptor</fullName>
    </recommendedName>
</protein>
<feature type="transmembrane region" description="Helical" evidence="10">
    <location>
        <begin position="112"/>
        <end position="137"/>
    </location>
</feature>
<evidence type="ECO:0000256" key="2">
    <source>
        <dbReference type="ARBA" id="ARBA00022475"/>
    </source>
</evidence>
<dbReference type="Pfam" id="PF02949">
    <property type="entry name" value="7tm_6"/>
    <property type="match status" value="1"/>
</dbReference>
<comment type="subcellular location">
    <subcellularLocation>
        <location evidence="1 10">Cell membrane</location>
        <topology evidence="1 10">Multi-pass membrane protein</topology>
    </subcellularLocation>
</comment>
<evidence type="ECO:0000256" key="1">
    <source>
        <dbReference type="ARBA" id="ARBA00004651"/>
    </source>
</evidence>
<dbReference type="KEGG" id="bany:112055468"/>
<evidence type="ECO:0000256" key="5">
    <source>
        <dbReference type="ARBA" id="ARBA00022725"/>
    </source>
</evidence>
<keyword evidence="4 10" id="KW-0812">Transmembrane</keyword>
<feature type="transmembrane region" description="Helical" evidence="10">
    <location>
        <begin position="175"/>
        <end position="200"/>
    </location>
</feature>
<evidence type="ECO:0000256" key="7">
    <source>
        <dbReference type="ARBA" id="ARBA00023136"/>
    </source>
</evidence>
<evidence type="ECO:0000256" key="3">
    <source>
        <dbReference type="ARBA" id="ARBA00022606"/>
    </source>
</evidence>
<keyword evidence="11" id="KW-1185">Reference proteome</keyword>
<name>A0A6J1NXD3_BICAN</name>
<reference evidence="12" key="1">
    <citation type="submission" date="2025-08" db="UniProtKB">
        <authorList>
            <consortium name="RefSeq"/>
        </authorList>
    </citation>
    <scope>IDENTIFICATION</scope>
</reference>
<proteinExistence type="inferred from homology"/>
<keyword evidence="3 10" id="KW-0716">Sensory transduction</keyword>
<evidence type="ECO:0000256" key="9">
    <source>
        <dbReference type="ARBA" id="ARBA00023224"/>
    </source>
</evidence>
<evidence type="ECO:0000313" key="11">
    <source>
        <dbReference type="Proteomes" id="UP001652582"/>
    </source>
</evidence>
<organism evidence="11 12">
    <name type="scientific">Bicyclus anynana</name>
    <name type="common">Squinting bush brown butterfly</name>
    <dbReference type="NCBI Taxonomy" id="110368"/>
    <lineage>
        <taxon>Eukaryota</taxon>
        <taxon>Metazoa</taxon>
        <taxon>Ecdysozoa</taxon>
        <taxon>Arthropoda</taxon>
        <taxon>Hexapoda</taxon>
        <taxon>Insecta</taxon>
        <taxon>Pterygota</taxon>
        <taxon>Neoptera</taxon>
        <taxon>Endopterygota</taxon>
        <taxon>Lepidoptera</taxon>
        <taxon>Glossata</taxon>
        <taxon>Ditrysia</taxon>
        <taxon>Papilionoidea</taxon>
        <taxon>Nymphalidae</taxon>
        <taxon>Satyrinae</taxon>
        <taxon>Satyrini</taxon>
        <taxon>Mycalesina</taxon>
        <taxon>Bicyclus</taxon>
    </lineage>
</organism>
<dbReference type="AlphaFoldDB" id="A0A6J1NXD3"/>
<dbReference type="RefSeq" id="XP_023951364.2">
    <property type="nucleotide sequence ID" value="XM_024095596.2"/>
</dbReference>
<sequence>MYPNPHPRNEQKRKRIIIIYILTVAPALVIVGSDMRSRIVNNDMANLVRQSIIMVSLVFTIIKLILTVTRKKELGELIAEIDCDYETFNDLPEERRLIVDNTIQMTKTLEKIWIGILSVTASSYPLLACACTVYSQLASVAPTRYMVHETEMIYLTEEQKYETPYFEAICVYSLYIVWVIFVGFAGYDGVFSVCILHVSLKIKLFSHKLQHLLDDIEDIPQIKANIAIFVEEHCKVIRLIAKIQKCFEVWLVGIFFNAVVQIGMALCQITSNAEADINAMYYFYAVATAVHIYVPCHLASDVTYHAAEVATVAYSSSWESVQDAGVKRSIAIIIARAQIPINFQALGMLTFNMEMFVSVSILL</sequence>